<accession>A0ABD2Y984</accession>
<dbReference type="AlphaFoldDB" id="A0ABD2Y984"/>
<protein>
    <submittedName>
        <fullName evidence="2">Uncharacterized protein</fullName>
    </submittedName>
</protein>
<dbReference type="EMBL" id="JBJUIK010000015">
    <property type="protein sequence ID" value="KAL3502794.1"/>
    <property type="molecule type" value="Genomic_DNA"/>
</dbReference>
<sequence length="73" mass="8080">MVCCIIRNPQLKSPNPNSSTLKDNPRLEVDKIVSDNPRSTTHDDGKGDAKKDKSGTFKQVQWVPKSIELTQGS</sequence>
<gene>
    <name evidence="2" type="ORF">ACH5RR_037243</name>
</gene>
<evidence type="ECO:0000313" key="3">
    <source>
        <dbReference type="Proteomes" id="UP001630127"/>
    </source>
</evidence>
<organism evidence="2 3">
    <name type="scientific">Cinchona calisaya</name>
    <dbReference type="NCBI Taxonomy" id="153742"/>
    <lineage>
        <taxon>Eukaryota</taxon>
        <taxon>Viridiplantae</taxon>
        <taxon>Streptophyta</taxon>
        <taxon>Embryophyta</taxon>
        <taxon>Tracheophyta</taxon>
        <taxon>Spermatophyta</taxon>
        <taxon>Magnoliopsida</taxon>
        <taxon>eudicotyledons</taxon>
        <taxon>Gunneridae</taxon>
        <taxon>Pentapetalae</taxon>
        <taxon>asterids</taxon>
        <taxon>lamiids</taxon>
        <taxon>Gentianales</taxon>
        <taxon>Rubiaceae</taxon>
        <taxon>Cinchonoideae</taxon>
        <taxon>Cinchoneae</taxon>
        <taxon>Cinchona</taxon>
    </lineage>
</organism>
<keyword evidence="3" id="KW-1185">Reference proteome</keyword>
<evidence type="ECO:0000313" key="2">
    <source>
        <dbReference type="EMBL" id="KAL3502794.1"/>
    </source>
</evidence>
<feature type="compositionally biased region" description="Basic and acidic residues" evidence="1">
    <location>
        <begin position="40"/>
        <end position="55"/>
    </location>
</feature>
<feature type="compositionally biased region" description="Polar residues" evidence="1">
    <location>
        <begin position="10"/>
        <end position="22"/>
    </location>
</feature>
<reference evidence="2 3" key="1">
    <citation type="submission" date="2024-11" db="EMBL/GenBank/DDBJ databases">
        <title>A near-complete genome assembly of Cinchona calisaya.</title>
        <authorList>
            <person name="Lian D.C."/>
            <person name="Zhao X.W."/>
            <person name="Wei L."/>
        </authorList>
    </citation>
    <scope>NUCLEOTIDE SEQUENCE [LARGE SCALE GENOMIC DNA]</scope>
    <source>
        <tissue evidence="2">Nenye</tissue>
    </source>
</reference>
<proteinExistence type="predicted"/>
<name>A0ABD2Y984_9GENT</name>
<feature type="region of interest" description="Disordered" evidence="1">
    <location>
        <begin position="1"/>
        <end position="73"/>
    </location>
</feature>
<feature type="compositionally biased region" description="Basic and acidic residues" evidence="1">
    <location>
        <begin position="23"/>
        <end position="33"/>
    </location>
</feature>
<evidence type="ECO:0000256" key="1">
    <source>
        <dbReference type="SAM" id="MobiDB-lite"/>
    </source>
</evidence>
<comment type="caution">
    <text evidence="2">The sequence shown here is derived from an EMBL/GenBank/DDBJ whole genome shotgun (WGS) entry which is preliminary data.</text>
</comment>
<dbReference type="Proteomes" id="UP001630127">
    <property type="component" value="Unassembled WGS sequence"/>
</dbReference>